<feature type="region of interest" description="Disordered" evidence="1">
    <location>
        <begin position="102"/>
        <end position="121"/>
    </location>
</feature>
<evidence type="ECO:0000256" key="1">
    <source>
        <dbReference type="SAM" id="MobiDB-lite"/>
    </source>
</evidence>
<evidence type="ECO:0000313" key="2">
    <source>
        <dbReference type="EMBL" id="ORZ33206.1"/>
    </source>
</evidence>
<name>A0A1Y2HF65_9FUNG</name>
<dbReference type="Proteomes" id="UP000193411">
    <property type="component" value="Unassembled WGS sequence"/>
</dbReference>
<dbReference type="EMBL" id="MCFL01000037">
    <property type="protein sequence ID" value="ORZ33206.1"/>
    <property type="molecule type" value="Genomic_DNA"/>
</dbReference>
<dbReference type="OrthoDB" id="10659051at2759"/>
<reference evidence="2 3" key="1">
    <citation type="submission" date="2016-07" db="EMBL/GenBank/DDBJ databases">
        <title>Pervasive Adenine N6-methylation of Active Genes in Fungi.</title>
        <authorList>
            <consortium name="DOE Joint Genome Institute"/>
            <person name="Mondo S.J."/>
            <person name="Dannebaum R.O."/>
            <person name="Kuo R.C."/>
            <person name="Labutti K."/>
            <person name="Haridas S."/>
            <person name="Kuo A."/>
            <person name="Salamov A."/>
            <person name="Ahrendt S.R."/>
            <person name="Lipzen A."/>
            <person name="Sullivan W."/>
            <person name="Andreopoulos W.B."/>
            <person name="Clum A."/>
            <person name="Lindquist E."/>
            <person name="Daum C."/>
            <person name="Ramamoorthy G.K."/>
            <person name="Gryganskyi A."/>
            <person name="Culley D."/>
            <person name="Magnuson J.K."/>
            <person name="James T.Y."/>
            <person name="O'Malley M.A."/>
            <person name="Stajich J.E."/>
            <person name="Spatafora J.W."/>
            <person name="Visel A."/>
            <person name="Grigoriev I.V."/>
        </authorList>
    </citation>
    <scope>NUCLEOTIDE SEQUENCE [LARGE SCALE GENOMIC DNA]</scope>
    <source>
        <strain evidence="2 3">PL171</strain>
    </source>
</reference>
<feature type="region of interest" description="Disordered" evidence="1">
    <location>
        <begin position="1"/>
        <end position="27"/>
    </location>
</feature>
<feature type="region of interest" description="Disordered" evidence="1">
    <location>
        <begin position="50"/>
        <end position="97"/>
    </location>
</feature>
<sequence>MPSPPIIGAAHSTSPQAKHDREQRRAERMQKIQDLVKTIAALQLECAIEPRTTDPPAAQIAPAADEEISQPRARQVKHRTRSVSPTRPQNSARSRPHSVLGAALGLRPSSPPTHIESPPHYAAPTLASQLHQRHPVPKRKPSTAGGGAGPRHRQNSPTRTLPIPAAATRLPPLELKSLALLRKIKLDTDPVTKMARPRPLALPRPFLGLSRLEDLGTTRSVGESANGQGGRCVVGVGRSARVALHKAIEAQLEDLYRELDSDTGVYGRLGKEVNVADVVGKGFKAGIDDWALGADETMRI</sequence>
<feature type="region of interest" description="Disordered" evidence="1">
    <location>
        <begin position="129"/>
        <end position="164"/>
    </location>
</feature>
<accession>A0A1Y2HF65</accession>
<dbReference type="AlphaFoldDB" id="A0A1Y2HF65"/>
<gene>
    <name evidence="2" type="ORF">BCR44DRAFT_56697</name>
</gene>
<evidence type="ECO:0000313" key="3">
    <source>
        <dbReference type="Proteomes" id="UP000193411"/>
    </source>
</evidence>
<organism evidence="2 3">
    <name type="scientific">Catenaria anguillulae PL171</name>
    <dbReference type="NCBI Taxonomy" id="765915"/>
    <lineage>
        <taxon>Eukaryota</taxon>
        <taxon>Fungi</taxon>
        <taxon>Fungi incertae sedis</taxon>
        <taxon>Blastocladiomycota</taxon>
        <taxon>Blastocladiomycetes</taxon>
        <taxon>Blastocladiales</taxon>
        <taxon>Catenariaceae</taxon>
        <taxon>Catenaria</taxon>
    </lineage>
</organism>
<keyword evidence="3" id="KW-1185">Reference proteome</keyword>
<feature type="compositionally biased region" description="Basic and acidic residues" evidence="1">
    <location>
        <begin position="17"/>
        <end position="27"/>
    </location>
</feature>
<proteinExistence type="predicted"/>
<feature type="compositionally biased region" description="Basic residues" evidence="1">
    <location>
        <begin position="131"/>
        <end position="141"/>
    </location>
</feature>
<protein>
    <submittedName>
        <fullName evidence="2">Uncharacterized protein</fullName>
    </submittedName>
</protein>
<feature type="compositionally biased region" description="Polar residues" evidence="1">
    <location>
        <begin position="82"/>
        <end position="93"/>
    </location>
</feature>
<comment type="caution">
    <text evidence="2">The sequence shown here is derived from an EMBL/GenBank/DDBJ whole genome shotgun (WGS) entry which is preliminary data.</text>
</comment>